<evidence type="ECO:0000313" key="2">
    <source>
        <dbReference type="Proteomes" id="UP000798662"/>
    </source>
</evidence>
<organism evidence="1 2">
    <name type="scientific">Pyropia yezoensis</name>
    <name type="common">Susabi-nori</name>
    <name type="synonym">Porphyra yezoensis</name>
    <dbReference type="NCBI Taxonomy" id="2788"/>
    <lineage>
        <taxon>Eukaryota</taxon>
        <taxon>Rhodophyta</taxon>
        <taxon>Bangiophyceae</taxon>
        <taxon>Bangiales</taxon>
        <taxon>Bangiaceae</taxon>
        <taxon>Pyropia</taxon>
    </lineage>
</organism>
<sequence length="186" mass="18063">MARRRAPPPRASFLSALLLSPTEALTAFALTLMFAGAFYSHAHYYDAAATPVLIGGNVAAAVALLAAVAIREADRGRGESDLGHWAPLAGRLGLGVAVALTAGIGLAAAAVLGGAVVGHPATAGGVPFAAVVLVASLATAGTIGTRAVLTRRAATTATVTRTATAPATAAATADGGGGSGGDKKQQ</sequence>
<evidence type="ECO:0000313" key="1">
    <source>
        <dbReference type="EMBL" id="KAK1861680.1"/>
    </source>
</evidence>
<name>A0ACC3BVA4_PYRYE</name>
<comment type="caution">
    <text evidence="1">The sequence shown here is derived from an EMBL/GenBank/DDBJ whole genome shotgun (WGS) entry which is preliminary data.</text>
</comment>
<dbReference type="Proteomes" id="UP000798662">
    <property type="component" value="Chromosome 1"/>
</dbReference>
<dbReference type="EMBL" id="CM020618">
    <property type="protein sequence ID" value="KAK1861680.1"/>
    <property type="molecule type" value="Genomic_DNA"/>
</dbReference>
<protein>
    <submittedName>
        <fullName evidence="1">Uncharacterized protein</fullName>
    </submittedName>
</protein>
<accession>A0ACC3BVA4</accession>
<gene>
    <name evidence="1" type="ORF">I4F81_004261</name>
</gene>
<reference evidence="1" key="1">
    <citation type="submission" date="2019-11" db="EMBL/GenBank/DDBJ databases">
        <title>Nori genome reveals adaptations in red seaweeds to the harsh intertidal environment.</title>
        <authorList>
            <person name="Wang D."/>
            <person name="Mao Y."/>
        </authorList>
    </citation>
    <scope>NUCLEOTIDE SEQUENCE</scope>
    <source>
        <tissue evidence="1">Gametophyte</tissue>
    </source>
</reference>
<keyword evidence="2" id="KW-1185">Reference proteome</keyword>
<proteinExistence type="predicted"/>